<dbReference type="RefSeq" id="WP_169282647.1">
    <property type="nucleotide sequence ID" value="NZ_CP051680.1"/>
</dbReference>
<sequence>MKMSLAEILDVKERKEEYARIFFSPDKLKENLIMFKLISNLVRKTGGSLSEIDEMSLLDASVFEHAQQELIDSLASVASIATVEAEPILQYSTGQIARFFGVSQTTISNWIAQDRFEGVVRPDTGKHVEIPSDTIFKYPSGRLVCVKEVVDKYEAKEKRLTANTETESDFIERKIKGYEEKYGAIELLREQLEKGVRNASDGGLDLDVWEYLMQRRDALGG</sequence>
<dbReference type="EMBL" id="CP051680">
    <property type="protein sequence ID" value="QJD86398.1"/>
    <property type="molecule type" value="Genomic_DNA"/>
</dbReference>
<gene>
    <name evidence="1" type="ORF">HH215_26685</name>
</gene>
<dbReference type="Proteomes" id="UP000502248">
    <property type="component" value="Chromosome"/>
</dbReference>
<dbReference type="KEGG" id="cheb:HH215_26685"/>
<keyword evidence="2" id="KW-1185">Reference proteome</keyword>
<evidence type="ECO:0000313" key="2">
    <source>
        <dbReference type="Proteomes" id="UP000502248"/>
    </source>
</evidence>
<evidence type="ECO:0000313" key="1">
    <source>
        <dbReference type="EMBL" id="QJD86398.1"/>
    </source>
</evidence>
<protein>
    <submittedName>
        <fullName evidence="1">Uncharacterized protein</fullName>
    </submittedName>
</protein>
<dbReference type="AlphaFoldDB" id="A0A7Z2VNR5"/>
<reference evidence="1 2" key="1">
    <citation type="submission" date="2020-04" db="EMBL/GenBank/DDBJ databases">
        <title>Genome sequencing of novel species.</title>
        <authorList>
            <person name="Heo J."/>
            <person name="Kim S.-J."/>
            <person name="Kim J.-S."/>
            <person name="Hong S.-B."/>
            <person name="Kwon S.-W."/>
        </authorList>
    </citation>
    <scope>NUCLEOTIDE SEQUENCE [LARGE SCALE GENOMIC DNA]</scope>
    <source>
        <strain evidence="1 2">MFER-1</strain>
    </source>
</reference>
<name>A0A7Z2VNR5_9BACL</name>
<accession>A0A7Z2VNR5</accession>
<proteinExistence type="predicted"/>
<organism evidence="1 2">
    <name type="scientific">Cohnella herbarum</name>
    <dbReference type="NCBI Taxonomy" id="2728023"/>
    <lineage>
        <taxon>Bacteria</taxon>
        <taxon>Bacillati</taxon>
        <taxon>Bacillota</taxon>
        <taxon>Bacilli</taxon>
        <taxon>Bacillales</taxon>
        <taxon>Paenibacillaceae</taxon>
        <taxon>Cohnella</taxon>
    </lineage>
</organism>